<evidence type="ECO:0000313" key="2">
    <source>
        <dbReference type="EMBL" id="KRZ11916.1"/>
    </source>
</evidence>
<sequence>MSTPSSARYSKSKYSDVDTPEGVINSQQKGPGRIYMIEGGAITFTTEGGGITFTTEGGGSNHEEI</sequence>
<reference evidence="2 3" key="1">
    <citation type="submission" date="2015-01" db="EMBL/GenBank/DDBJ databases">
        <title>Evolution of Trichinella species and genotypes.</title>
        <authorList>
            <person name="Korhonen P.K."/>
            <person name="Edoardo P."/>
            <person name="Giuseppe L.R."/>
            <person name="Gasser R.B."/>
        </authorList>
    </citation>
    <scope>NUCLEOTIDE SEQUENCE [LARGE SCALE GENOMIC DNA]</scope>
    <source>
        <strain evidence="2">ISS1029</strain>
    </source>
</reference>
<evidence type="ECO:0000313" key="3">
    <source>
        <dbReference type="Proteomes" id="UP000055024"/>
    </source>
</evidence>
<dbReference type="AlphaFoldDB" id="A0A0V1HN97"/>
<accession>A0A0V1HN97</accession>
<dbReference type="Proteomes" id="UP000055024">
    <property type="component" value="Unassembled WGS sequence"/>
</dbReference>
<keyword evidence="3" id="KW-1185">Reference proteome</keyword>
<proteinExistence type="predicted"/>
<gene>
    <name evidence="2" type="ORF">T11_7845</name>
</gene>
<dbReference type="EMBL" id="JYDP01000045">
    <property type="protein sequence ID" value="KRZ11916.1"/>
    <property type="molecule type" value="Genomic_DNA"/>
</dbReference>
<organism evidence="2 3">
    <name type="scientific">Trichinella zimbabwensis</name>
    <dbReference type="NCBI Taxonomy" id="268475"/>
    <lineage>
        <taxon>Eukaryota</taxon>
        <taxon>Metazoa</taxon>
        <taxon>Ecdysozoa</taxon>
        <taxon>Nematoda</taxon>
        <taxon>Enoplea</taxon>
        <taxon>Dorylaimia</taxon>
        <taxon>Trichinellida</taxon>
        <taxon>Trichinellidae</taxon>
        <taxon>Trichinella</taxon>
    </lineage>
</organism>
<comment type="caution">
    <text evidence="2">The sequence shown here is derived from an EMBL/GenBank/DDBJ whole genome shotgun (WGS) entry which is preliminary data.</text>
</comment>
<evidence type="ECO:0000256" key="1">
    <source>
        <dbReference type="SAM" id="MobiDB-lite"/>
    </source>
</evidence>
<name>A0A0V1HN97_9BILA</name>
<protein>
    <submittedName>
        <fullName evidence="2">Uncharacterized protein</fullName>
    </submittedName>
</protein>
<feature type="region of interest" description="Disordered" evidence="1">
    <location>
        <begin position="1"/>
        <end position="31"/>
    </location>
</feature>